<dbReference type="PROSITE" id="PS50853">
    <property type="entry name" value="FN3"/>
    <property type="match status" value="1"/>
</dbReference>
<accession>A0A6J7L354</accession>
<feature type="domain" description="Fibronectin type-III" evidence="2">
    <location>
        <begin position="164"/>
        <end position="262"/>
    </location>
</feature>
<name>A0A6J7L354_9ZZZZ</name>
<dbReference type="InterPro" id="IPR013783">
    <property type="entry name" value="Ig-like_fold"/>
</dbReference>
<sequence>MFSQATVADTAGRTIGSCLGERPTDASRHACSIAVGGEKGPLRVAVSATNAYGSTQAPSIDVGGTALSSPRDLVVLPTENALVAFVSRALSDQPSTRYVFRTWSKQSGGRLMGTCTALVSLAQPTCTLGDLANYQTVWVDAVELGGGRTSKPTERQSAVPMASAPSAPREMSMTSKAGDLVVRWQAPLTDGGYAITTTTVTASSQSTDGSTLGTCTAKALVTTCTIRGLEADYAYVTVQATTPVGVGAVSAPIGRNLSSSQSVVARTVAMRVSGHERG</sequence>
<dbReference type="AlphaFoldDB" id="A0A6J7L354"/>
<feature type="compositionally biased region" description="Low complexity" evidence="1">
    <location>
        <begin position="157"/>
        <end position="168"/>
    </location>
</feature>
<reference evidence="3" key="1">
    <citation type="submission" date="2020-05" db="EMBL/GenBank/DDBJ databases">
        <authorList>
            <person name="Chiriac C."/>
            <person name="Salcher M."/>
            <person name="Ghai R."/>
            <person name="Kavagutti S V."/>
        </authorList>
    </citation>
    <scope>NUCLEOTIDE SEQUENCE</scope>
</reference>
<feature type="region of interest" description="Disordered" evidence="1">
    <location>
        <begin position="147"/>
        <end position="170"/>
    </location>
</feature>
<dbReference type="SUPFAM" id="SSF49265">
    <property type="entry name" value="Fibronectin type III"/>
    <property type="match status" value="1"/>
</dbReference>
<evidence type="ECO:0000313" key="3">
    <source>
        <dbReference type="EMBL" id="CAB4961383.1"/>
    </source>
</evidence>
<organism evidence="3">
    <name type="scientific">freshwater metagenome</name>
    <dbReference type="NCBI Taxonomy" id="449393"/>
    <lineage>
        <taxon>unclassified sequences</taxon>
        <taxon>metagenomes</taxon>
        <taxon>ecological metagenomes</taxon>
    </lineage>
</organism>
<proteinExistence type="predicted"/>
<evidence type="ECO:0000259" key="2">
    <source>
        <dbReference type="PROSITE" id="PS50853"/>
    </source>
</evidence>
<dbReference type="Gene3D" id="2.60.40.10">
    <property type="entry name" value="Immunoglobulins"/>
    <property type="match status" value="1"/>
</dbReference>
<dbReference type="InterPro" id="IPR036116">
    <property type="entry name" value="FN3_sf"/>
</dbReference>
<dbReference type="EMBL" id="CAFBNE010000078">
    <property type="protein sequence ID" value="CAB4961383.1"/>
    <property type="molecule type" value="Genomic_DNA"/>
</dbReference>
<dbReference type="CDD" id="cd00063">
    <property type="entry name" value="FN3"/>
    <property type="match status" value="1"/>
</dbReference>
<gene>
    <name evidence="3" type="ORF">UFOPK3772_02226</name>
</gene>
<protein>
    <submittedName>
        <fullName evidence="3">Unannotated protein</fullName>
    </submittedName>
</protein>
<evidence type="ECO:0000256" key="1">
    <source>
        <dbReference type="SAM" id="MobiDB-lite"/>
    </source>
</evidence>
<dbReference type="InterPro" id="IPR003961">
    <property type="entry name" value="FN3_dom"/>
</dbReference>